<gene>
    <name evidence="2" type="ORF">MAGMO_3422</name>
</gene>
<dbReference type="EMBL" id="LO017727">
    <property type="protein sequence ID" value="CRH07559.1"/>
    <property type="molecule type" value="Genomic_DNA"/>
</dbReference>
<evidence type="ECO:0000256" key="1">
    <source>
        <dbReference type="SAM" id="Phobius"/>
    </source>
</evidence>
<keyword evidence="1" id="KW-0812">Transmembrane</keyword>
<keyword evidence="1" id="KW-0472">Membrane</keyword>
<feature type="transmembrane region" description="Helical" evidence="1">
    <location>
        <begin position="7"/>
        <end position="24"/>
    </location>
</feature>
<sequence>MRDILKIIKLTLAWLTVAIVALLMANAKSGYSVPPVVNICAVLFMGIVAVLYVCAVQTVEYKKMYESCKQTNARLKIAGGKRK</sequence>
<accession>A0A1S7LN11</accession>
<evidence type="ECO:0000313" key="2">
    <source>
        <dbReference type="EMBL" id="CRH07559.1"/>
    </source>
</evidence>
<keyword evidence="1" id="KW-1133">Transmembrane helix</keyword>
<protein>
    <submittedName>
        <fullName evidence="2">Uncharacterized protein</fullName>
    </submittedName>
</protein>
<name>A0A1S7LN11_MAGMO</name>
<organism evidence="2">
    <name type="scientific">Magnetococcus massalia (strain MO-1)</name>
    <dbReference type="NCBI Taxonomy" id="451514"/>
    <lineage>
        <taxon>Bacteria</taxon>
        <taxon>Pseudomonadati</taxon>
        <taxon>Pseudomonadota</taxon>
        <taxon>Magnetococcia</taxon>
        <taxon>Magnetococcales</taxon>
        <taxon>Magnetococcaceae</taxon>
        <taxon>Magnetococcus</taxon>
    </lineage>
</organism>
<dbReference type="AlphaFoldDB" id="A0A1S7LN11"/>
<reference evidence="2" key="1">
    <citation type="submission" date="2015-04" db="EMBL/GenBank/DDBJ databases">
        <authorList>
            <person name="Syromyatnikov M.Y."/>
            <person name="Popov V.N."/>
        </authorList>
    </citation>
    <scope>NUCLEOTIDE SEQUENCE</scope>
    <source>
        <strain evidence="2">MO-1</strain>
    </source>
</reference>
<proteinExistence type="predicted"/>
<feature type="transmembrane region" description="Helical" evidence="1">
    <location>
        <begin position="36"/>
        <end position="55"/>
    </location>
</feature>